<comment type="caution">
    <text evidence="1">The sequence shown here is derived from an EMBL/GenBank/DDBJ whole genome shotgun (WGS) entry which is preliminary data.</text>
</comment>
<dbReference type="RefSeq" id="WP_119481056.1">
    <property type="nucleotide sequence ID" value="NZ_QXTG01000001.1"/>
</dbReference>
<dbReference type="Gene3D" id="3.40.50.300">
    <property type="entry name" value="P-loop containing nucleotide triphosphate hydrolases"/>
    <property type="match status" value="1"/>
</dbReference>
<accession>A0A3A1U1A4</accession>
<evidence type="ECO:0008006" key="3">
    <source>
        <dbReference type="Google" id="ProtNLM"/>
    </source>
</evidence>
<reference evidence="2" key="1">
    <citation type="submission" date="2018-09" db="EMBL/GenBank/DDBJ databases">
        <authorList>
            <person name="Kim I."/>
        </authorList>
    </citation>
    <scope>NUCLEOTIDE SEQUENCE [LARGE SCALE GENOMIC DNA]</scope>
    <source>
        <strain evidence="2">DD4a</strain>
    </source>
</reference>
<dbReference type="EMBL" id="QXTG01000001">
    <property type="protein sequence ID" value="RIX30695.1"/>
    <property type="molecule type" value="Genomic_DNA"/>
</dbReference>
<evidence type="ECO:0000313" key="1">
    <source>
        <dbReference type="EMBL" id="RIX30695.1"/>
    </source>
</evidence>
<proteinExistence type="predicted"/>
<dbReference type="AlphaFoldDB" id="A0A3A1U1A4"/>
<sequence>MDALLLLGTVGVGKSKLAEAVSGLLEERGTVHAVLDLDDVRRLRPAPAGDPFQLEIELVNLAALAANFRAAGARLLVVAGVVETRAELARVLAAIGAERTEVVRLVAAPAALQERLRGRHVDDPDGLAWHLDRTVALTGILDDAALTERVLDTTGRAPRELAEDLLR</sequence>
<organism evidence="1 2">
    <name type="scientific">Amnibacterium setariae</name>
    <dbReference type="NCBI Taxonomy" id="2306585"/>
    <lineage>
        <taxon>Bacteria</taxon>
        <taxon>Bacillati</taxon>
        <taxon>Actinomycetota</taxon>
        <taxon>Actinomycetes</taxon>
        <taxon>Micrococcales</taxon>
        <taxon>Microbacteriaceae</taxon>
        <taxon>Amnibacterium</taxon>
    </lineage>
</organism>
<evidence type="ECO:0000313" key="2">
    <source>
        <dbReference type="Proteomes" id="UP000265742"/>
    </source>
</evidence>
<dbReference type="SUPFAM" id="SSF52540">
    <property type="entry name" value="P-loop containing nucleoside triphosphate hydrolases"/>
    <property type="match status" value="1"/>
</dbReference>
<dbReference type="Proteomes" id="UP000265742">
    <property type="component" value="Unassembled WGS sequence"/>
</dbReference>
<gene>
    <name evidence="1" type="ORF">D1781_04600</name>
</gene>
<dbReference type="OrthoDB" id="7889077at2"/>
<name>A0A3A1U1A4_9MICO</name>
<protein>
    <recommendedName>
        <fullName evidence="3">Adenylyl-sulfate kinase</fullName>
    </recommendedName>
</protein>
<dbReference type="InterPro" id="IPR027417">
    <property type="entry name" value="P-loop_NTPase"/>
</dbReference>
<keyword evidence="2" id="KW-1185">Reference proteome</keyword>